<dbReference type="EMBL" id="JACEIK010006559">
    <property type="protein sequence ID" value="MCE2055884.1"/>
    <property type="molecule type" value="Genomic_DNA"/>
</dbReference>
<gene>
    <name evidence="1" type="ORF">HAX54_043663</name>
</gene>
<protein>
    <submittedName>
        <fullName evidence="1">Uncharacterized protein</fullName>
    </submittedName>
</protein>
<sequence length="136" mass="15350">MSAAIGDTLVMFGESPMETRVRSQDYMPLPQTRVPSGAIKNLEAHVPSGHNAMPAIYLGSAFRRKVEDKENQFQWVSGIIARDQPHWATSKGMIHRHDLKFEARMWLDLICARIIPSKNTTQVPIEVAILFSCIMD</sequence>
<proteinExistence type="predicted"/>
<dbReference type="Proteomes" id="UP000823775">
    <property type="component" value="Unassembled WGS sequence"/>
</dbReference>
<accession>A0ABS8W5J8</accession>
<keyword evidence="2" id="KW-1185">Reference proteome</keyword>
<evidence type="ECO:0000313" key="1">
    <source>
        <dbReference type="EMBL" id="MCE2055884.1"/>
    </source>
</evidence>
<evidence type="ECO:0000313" key="2">
    <source>
        <dbReference type="Proteomes" id="UP000823775"/>
    </source>
</evidence>
<name>A0ABS8W5J8_DATST</name>
<reference evidence="1 2" key="1">
    <citation type="journal article" date="2021" name="BMC Genomics">
        <title>Datura genome reveals duplications of psychoactive alkaloid biosynthetic genes and high mutation rate following tissue culture.</title>
        <authorList>
            <person name="Rajewski A."/>
            <person name="Carter-House D."/>
            <person name="Stajich J."/>
            <person name="Litt A."/>
        </authorList>
    </citation>
    <scope>NUCLEOTIDE SEQUENCE [LARGE SCALE GENOMIC DNA]</scope>
    <source>
        <strain evidence="1">AR-01</strain>
    </source>
</reference>
<comment type="caution">
    <text evidence="1">The sequence shown here is derived from an EMBL/GenBank/DDBJ whole genome shotgun (WGS) entry which is preliminary data.</text>
</comment>
<organism evidence="1 2">
    <name type="scientific">Datura stramonium</name>
    <name type="common">Jimsonweed</name>
    <name type="synonym">Common thornapple</name>
    <dbReference type="NCBI Taxonomy" id="4076"/>
    <lineage>
        <taxon>Eukaryota</taxon>
        <taxon>Viridiplantae</taxon>
        <taxon>Streptophyta</taxon>
        <taxon>Embryophyta</taxon>
        <taxon>Tracheophyta</taxon>
        <taxon>Spermatophyta</taxon>
        <taxon>Magnoliopsida</taxon>
        <taxon>eudicotyledons</taxon>
        <taxon>Gunneridae</taxon>
        <taxon>Pentapetalae</taxon>
        <taxon>asterids</taxon>
        <taxon>lamiids</taxon>
        <taxon>Solanales</taxon>
        <taxon>Solanaceae</taxon>
        <taxon>Solanoideae</taxon>
        <taxon>Datureae</taxon>
        <taxon>Datura</taxon>
    </lineage>
</organism>